<dbReference type="Proteomes" id="UP000315736">
    <property type="component" value="Unassembled WGS sequence"/>
</dbReference>
<dbReference type="InterPro" id="IPR009936">
    <property type="entry name" value="DUF1468"/>
</dbReference>
<accession>A0A554W8R2</accession>
<sequence>MQRDVRDLIGGLLMTAVGAGAALYAQAEYELGELRNMGPGFFPVVLGWLLAALGVLIALPALLRPGESVRLAGRAALCVVGSIVVFGLLLKPAGLVLATVAAVLVASLADARFTWRTRLLTAAAIAALAWMIFIAGLGMVLPTWPWSA</sequence>
<reference evidence="3 4" key="1">
    <citation type="submission" date="2019-07" db="EMBL/GenBank/DDBJ databases">
        <title>Tepidimonas alkaliphilus YIM 72238 draft genome.</title>
        <authorList>
            <person name="Da Costa M.S."/>
            <person name="Froufe H.J.C."/>
            <person name="Egas C."/>
            <person name="Albuquerque L."/>
        </authorList>
    </citation>
    <scope>NUCLEOTIDE SEQUENCE [LARGE SCALE GENOMIC DNA]</scope>
    <source>
        <strain evidence="3 4">YIM 72238</strain>
    </source>
</reference>
<organism evidence="3 4">
    <name type="scientific">Tepidimonas alkaliphilus</name>
    <dbReference type="NCBI Taxonomy" id="2588942"/>
    <lineage>
        <taxon>Bacteria</taxon>
        <taxon>Pseudomonadati</taxon>
        <taxon>Pseudomonadota</taxon>
        <taxon>Betaproteobacteria</taxon>
        <taxon>Burkholderiales</taxon>
        <taxon>Tepidimonas</taxon>
    </lineage>
</organism>
<proteinExistence type="predicted"/>
<keyword evidence="1" id="KW-0472">Membrane</keyword>
<keyword evidence="1" id="KW-1133">Transmembrane helix</keyword>
<dbReference type="EMBL" id="VJNB01000005">
    <property type="protein sequence ID" value="TSE19965.1"/>
    <property type="molecule type" value="Genomic_DNA"/>
</dbReference>
<evidence type="ECO:0000259" key="2">
    <source>
        <dbReference type="Pfam" id="PF07331"/>
    </source>
</evidence>
<comment type="caution">
    <text evidence="3">The sequence shown here is derived from an EMBL/GenBank/DDBJ whole genome shotgun (WGS) entry which is preliminary data.</text>
</comment>
<evidence type="ECO:0000313" key="3">
    <source>
        <dbReference type="EMBL" id="TSE19965.1"/>
    </source>
</evidence>
<feature type="domain" description="DUF1468" evidence="2">
    <location>
        <begin position="9"/>
        <end position="142"/>
    </location>
</feature>
<gene>
    <name evidence="3" type="ORF">Talka_01315</name>
</gene>
<evidence type="ECO:0000313" key="4">
    <source>
        <dbReference type="Proteomes" id="UP000315736"/>
    </source>
</evidence>
<name>A0A554W8R2_9BURK</name>
<protein>
    <submittedName>
        <fullName evidence="3">Tripartite tricarboxylate transporter TctB family protein</fullName>
    </submittedName>
</protein>
<dbReference type="RefSeq" id="WP_143890321.1">
    <property type="nucleotide sequence ID" value="NZ_VJNB01000005.1"/>
</dbReference>
<feature type="transmembrane region" description="Helical" evidence="1">
    <location>
        <begin position="37"/>
        <end position="59"/>
    </location>
</feature>
<keyword evidence="4" id="KW-1185">Reference proteome</keyword>
<keyword evidence="1" id="KW-0812">Transmembrane</keyword>
<dbReference type="AlphaFoldDB" id="A0A554W8R2"/>
<feature type="transmembrane region" description="Helical" evidence="1">
    <location>
        <begin position="120"/>
        <end position="141"/>
    </location>
</feature>
<dbReference type="Pfam" id="PF07331">
    <property type="entry name" value="TctB"/>
    <property type="match status" value="1"/>
</dbReference>
<evidence type="ECO:0000256" key="1">
    <source>
        <dbReference type="SAM" id="Phobius"/>
    </source>
</evidence>